<dbReference type="Gene3D" id="2.30.42.10">
    <property type="match status" value="1"/>
</dbReference>
<keyword evidence="13" id="KW-1185">Reference proteome</keyword>
<comment type="subcellular location">
    <subcellularLocation>
        <location evidence="1">Cell inner membrane</location>
    </subcellularLocation>
</comment>
<keyword evidence="9 10" id="KW-0472">Membrane</keyword>
<organism evidence="12 13">
    <name type="scientific">Spongiibacter nanhainus</name>
    <dbReference type="NCBI Taxonomy" id="2794344"/>
    <lineage>
        <taxon>Bacteria</taxon>
        <taxon>Pseudomonadati</taxon>
        <taxon>Pseudomonadota</taxon>
        <taxon>Gammaproteobacteria</taxon>
        <taxon>Cellvibrionales</taxon>
        <taxon>Spongiibacteraceae</taxon>
        <taxon>Spongiibacter</taxon>
    </lineage>
</organism>
<keyword evidence="5" id="KW-0997">Cell inner membrane</keyword>
<dbReference type="Proteomes" id="UP000596063">
    <property type="component" value="Chromosome"/>
</dbReference>
<sequence>MASEVLVVDRPALMAILTSSRALKLLTIVLVALLLWVLSGTTWQVAALFREVRLPDAGRTVATAQSSSGPQYNVQALLGVPLFGVAPKTGGASTGQNNEPLRESQLKIKVLGVVAGSVETGVAVLQYGRKTRAYKVGEQIEVPGTVTLQAVNGDHIVIENNRRREKIELDKKTAVSGITASKERTSRGAEVVNVNTPEIRALVGDPRDTLQNSPLRLARFFAASPVTENGQVTGYRIKPGRDPRLFEQLELREGDILLSINGQSLSDVTTQELLRMVENTTSYEIMIKRSDEILTRRMEL</sequence>
<dbReference type="GO" id="GO:0015627">
    <property type="term" value="C:type II protein secretion system complex"/>
    <property type="evidence" value="ECO:0007669"/>
    <property type="project" value="InterPro"/>
</dbReference>
<evidence type="ECO:0000256" key="6">
    <source>
        <dbReference type="ARBA" id="ARBA00022692"/>
    </source>
</evidence>
<dbReference type="AlphaFoldDB" id="A0A7T4QY72"/>
<dbReference type="InterPro" id="IPR001639">
    <property type="entry name" value="T2SS_protein-GspC"/>
</dbReference>
<dbReference type="InterPro" id="IPR024961">
    <property type="entry name" value="T2SS_GspC_N"/>
</dbReference>
<evidence type="ECO:0000256" key="5">
    <source>
        <dbReference type="ARBA" id="ARBA00022519"/>
    </source>
</evidence>
<dbReference type="PROSITE" id="PS50106">
    <property type="entry name" value="PDZ"/>
    <property type="match status" value="1"/>
</dbReference>
<comment type="similarity">
    <text evidence="2">Belongs to the GSP C family.</text>
</comment>
<evidence type="ECO:0000256" key="8">
    <source>
        <dbReference type="ARBA" id="ARBA00022989"/>
    </source>
</evidence>
<evidence type="ECO:0000256" key="10">
    <source>
        <dbReference type="SAM" id="Phobius"/>
    </source>
</evidence>
<keyword evidence="3" id="KW-0813">Transport</keyword>
<feature type="transmembrane region" description="Helical" evidence="10">
    <location>
        <begin position="25"/>
        <end position="49"/>
    </location>
</feature>
<keyword evidence="8 10" id="KW-1133">Transmembrane helix</keyword>
<keyword evidence="6 10" id="KW-0812">Transmembrane</keyword>
<accession>A0A7T4QY72</accession>
<dbReference type="InterPro" id="IPR036034">
    <property type="entry name" value="PDZ_sf"/>
</dbReference>
<evidence type="ECO:0000256" key="4">
    <source>
        <dbReference type="ARBA" id="ARBA00022475"/>
    </source>
</evidence>
<evidence type="ECO:0000256" key="2">
    <source>
        <dbReference type="ARBA" id="ARBA00007986"/>
    </source>
</evidence>
<evidence type="ECO:0000313" key="12">
    <source>
        <dbReference type="EMBL" id="QQD16916.1"/>
    </source>
</evidence>
<evidence type="ECO:0000256" key="7">
    <source>
        <dbReference type="ARBA" id="ARBA00022927"/>
    </source>
</evidence>
<evidence type="ECO:0000313" key="13">
    <source>
        <dbReference type="Proteomes" id="UP000596063"/>
    </source>
</evidence>
<name>A0A7T4QY72_9GAMM</name>
<proteinExistence type="inferred from homology"/>
<evidence type="ECO:0000256" key="3">
    <source>
        <dbReference type="ARBA" id="ARBA00022448"/>
    </source>
</evidence>
<dbReference type="KEGG" id="snan:I6N98_11020"/>
<feature type="domain" description="PDZ" evidence="11">
    <location>
        <begin position="251"/>
        <end position="280"/>
    </location>
</feature>
<dbReference type="GO" id="GO:0005886">
    <property type="term" value="C:plasma membrane"/>
    <property type="evidence" value="ECO:0007669"/>
    <property type="project" value="UniProtKB-SubCell"/>
</dbReference>
<dbReference type="InterPro" id="IPR001478">
    <property type="entry name" value="PDZ"/>
</dbReference>
<dbReference type="Pfam" id="PF11356">
    <property type="entry name" value="T2SSC"/>
    <property type="match status" value="1"/>
</dbReference>
<dbReference type="SUPFAM" id="SSF50156">
    <property type="entry name" value="PDZ domain-like"/>
    <property type="match status" value="1"/>
</dbReference>
<dbReference type="RefSeq" id="WP_198568418.1">
    <property type="nucleotide sequence ID" value="NZ_CP066167.1"/>
</dbReference>
<gene>
    <name evidence="12" type="primary">gspC</name>
    <name evidence="12" type="ORF">I6N98_11020</name>
</gene>
<protein>
    <submittedName>
        <fullName evidence="12">Type II secretion system protein GspC</fullName>
    </submittedName>
</protein>
<evidence type="ECO:0000259" key="11">
    <source>
        <dbReference type="PROSITE" id="PS50106"/>
    </source>
</evidence>
<reference evidence="12 13" key="1">
    <citation type="submission" date="2020-12" db="EMBL/GenBank/DDBJ databases">
        <authorList>
            <person name="Shan Y."/>
        </authorList>
    </citation>
    <scope>NUCLEOTIDE SEQUENCE [LARGE SCALE GENOMIC DNA]</scope>
    <source>
        <strain evidence="13">csc3.9</strain>
    </source>
</reference>
<dbReference type="EMBL" id="CP066167">
    <property type="protein sequence ID" value="QQD16916.1"/>
    <property type="molecule type" value="Genomic_DNA"/>
</dbReference>
<evidence type="ECO:0000256" key="1">
    <source>
        <dbReference type="ARBA" id="ARBA00004533"/>
    </source>
</evidence>
<keyword evidence="4" id="KW-1003">Cell membrane</keyword>
<evidence type="ECO:0000256" key="9">
    <source>
        <dbReference type="ARBA" id="ARBA00023136"/>
    </source>
</evidence>
<dbReference type="Gene3D" id="2.30.30.830">
    <property type="match status" value="1"/>
</dbReference>
<keyword evidence="7" id="KW-0653">Protein transport</keyword>
<dbReference type="NCBIfam" id="TIGR01713">
    <property type="entry name" value="typeII_sec_gspC"/>
    <property type="match status" value="1"/>
</dbReference>
<dbReference type="GO" id="GO:0015628">
    <property type="term" value="P:protein secretion by the type II secretion system"/>
    <property type="evidence" value="ECO:0007669"/>
    <property type="project" value="InterPro"/>
</dbReference>